<feature type="domain" description="Aconitase/3-isopropylmalate dehydratase large subunit alpha/beta/alpha" evidence="14">
    <location>
        <begin position="9"/>
        <end position="466"/>
    </location>
</feature>
<dbReference type="Pfam" id="PF00330">
    <property type="entry name" value="Aconitase"/>
    <property type="match status" value="1"/>
</dbReference>
<organism evidence="15 16">
    <name type="scientific">Pseudaquabacterium pictum</name>
    <dbReference type="NCBI Taxonomy" id="2315236"/>
    <lineage>
        <taxon>Bacteria</taxon>
        <taxon>Pseudomonadati</taxon>
        <taxon>Pseudomonadota</taxon>
        <taxon>Betaproteobacteria</taxon>
        <taxon>Burkholderiales</taxon>
        <taxon>Sphaerotilaceae</taxon>
        <taxon>Pseudaquabacterium</taxon>
    </lineage>
</organism>
<accession>A0A480B1F8</accession>
<dbReference type="EMBL" id="BJCL01000027">
    <property type="protein sequence ID" value="GCL66187.1"/>
    <property type="molecule type" value="Genomic_DNA"/>
</dbReference>
<dbReference type="InterPro" id="IPR036008">
    <property type="entry name" value="Aconitase_4Fe-4S_dom"/>
</dbReference>
<gene>
    <name evidence="15" type="primary">leuC_2</name>
    <name evidence="13" type="synonym">leuC</name>
    <name evidence="15" type="ORF">AQPW35_52680</name>
</gene>
<evidence type="ECO:0000256" key="9">
    <source>
        <dbReference type="ARBA" id="ARBA00023004"/>
    </source>
</evidence>
<keyword evidence="6 13" id="KW-0004">4Fe-4S</keyword>
<feature type="binding site" evidence="13">
    <location>
        <position position="353"/>
    </location>
    <ligand>
        <name>[4Fe-4S] cluster</name>
        <dbReference type="ChEBI" id="CHEBI:49883"/>
    </ligand>
</feature>
<dbReference type="UniPathway" id="UPA00048">
    <property type="reaction ID" value="UER00071"/>
</dbReference>
<evidence type="ECO:0000256" key="3">
    <source>
        <dbReference type="ARBA" id="ARBA00004729"/>
    </source>
</evidence>
<dbReference type="SUPFAM" id="SSF53732">
    <property type="entry name" value="Aconitase iron-sulfur domain"/>
    <property type="match status" value="1"/>
</dbReference>
<dbReference type="GO" id="GO:0051539">
    <property type="term" value="F:4 iron, 4 sulfur cluster binding"/>
    <property type="evidence" value="ECO:0007669"/>
    <property type="project" value="UniProtKB-KW"/>
</dbReference>
<evidence type="ECO:0000313" key="15">
    <source>
        <dbReference type="EMBL" id="GCL66187.1"/>
    </source>
</evidence>
<comment type="caution">
    <text evidence="15">The sequence shown here is derived from an EMBL/GenBank/DDBJ whole genome shotgun (WGS) entry which is preliminary data.</text>
</comment>
<comment type="catalytic activity">
    <reaction evidence="1 13">
        <text>(2R,3S)-3-isopropylmalate = (2S)-2-isopropylmalate</text>
        <dbReference type="Rhea" id="RHEA:32287"/>
        <dbReference type="ChEBI" id="CHEBI:1178"/>
        <dbReference type="ChEBI" id="CHEBI:35121"/>
        <dbReference type="EC" id="4.2.1.33"/>
    </reaction>
</comment>
<dbReference type="PROSITE" id="PS01244">
    <property type="entry name" value="ACONITASE_2"/>
    <property type="match status" value="1"/>
</dbReference>
<dbReference type="GO" id="GO:0003861">
    <property type="term" value="F:3-isopropylmalate dehydratase activity"/>
    <property type="evidence" value="ECO:0007669"/>
    <property type="project" value="UniProtKB-UniRule"/>
</dbReference>
<dbReference type="Proteomes" id="UP000301751">
    <property type="component" value="Unassembled WGS sequence"/>
</dbReference>
<dbReference type="OrthoDB" id="9802769at2"/>
<evidence type="ECO:0000256" key="12">
    <source>
        <dbReference type="ARBA" id="ARBA00023304"/>
    </source>
</evidence>
<feature type="binding site" evidence="13">
    <location>
        <position position="416"/>
    </location>
    <ligand>
        <name>[4Fe-4S] cluster</name>
        <dbReference type="ChEBI" id="CHEBI:49883"/>
    </ligand>
</feature>
<dbReference type="PANTHER" id="PTHR43822:SF9">
    <property type="entry name" value="3-ISOPROPYLMALATE DEHYDRATASE"/>
    <property type="match status" value="1"/>
</dbReference>
<evidence type="ECO:0000256" key="1">
    <source>
        <dbReference type="ARBA" id="ARBA00000491"/>
    </source>
</evidence>
<evidence type="ECO:0000256" key="11">
    <source>
        <dbReference type="ARBA" id="ARBA00023239"/>
    </source>
</evidence>
<keyword evidence="9 13" id="KW-0408">Iron</keyword>
<dbReference type="AlphaFoldDB" id="A0A480B1F8"/>
<dbReference type="NCBIfam" id="TIGR00170">
    <property type="entry name" value="leuC"/>
    <property type="match status" value="1"/>
</dbReference>
<evidence type="ECO:0000313" key="16">
    <source>
        <dbReference type="Proteomes" id="UP000301751"/>
    </source>
</evidence>
<dbReference type="NCBIfam" id="NF004016">
    <property type="entry name" value="PRK05478.1"/>
    <property type="match status" value="1"/>
</dbReference>
<evidence type="ECO:0000256" key="8">
    <source>
        <dbReference type="ARBA" id="ARBA00022723"/>
    </source>
</evidence>
<evidence type="ECO:0000256" key="7">
    <source>
        <dbReference type="ARBA" id="ARBA00022605"/>
    </source>
</evidence>
<comment type="function">
    <text evidence="2 13">Catalyzes the isomerization between 2-isopropylmalate and 3-isopropylmalate, via the formation of 2-isopropylmaleate.</text>
</comment>
<evidence type="ECO:0000256" key="5">
    <source>
        <dbReference type="ARBA" id="ARBA00022430"/>
    </source>
</evidence>
<dbReference type="GO" id="GO:0009098">
    <property type="term" value="P:L-leucine biosynthetic process"/>
    <property type="evidence" value="ECO:0007669"/>
    <property type="project" value="UniProtKB-UniRule"/>
</dbReference>
<dbReference type="HAMAP" id="MF_01026">
    <property type="entry name" value="LeuC_type1"/>
    <property type="match status" value="1"/>
</dbReference>
<comment type="cofactor">
    <cofactor evidence="13">
        <name>[4Fe-4S] cluster</name>
        <dbReference type="ChEBI" id="CHEBI:49883"/>
    </cofactor>
    <text evidence="13">Binds 1 [4Fe-4S] cluster per subunit.</text>
</comment>
<feature type="binding site" evidence="13">
    <location>
        <position position="419"/>
    </location>
    <ligand>
        <name>[4Fe-4S] cluster</name>
        <dbReference type="ChEBI" id="CHEBI:49883"/>
    </ligand>
</feature>
<dbReference type="InterPro" id="IPR018136">
    <property type="entry name" value="Aconitase_4Fe-4S_BS"/>
</dbReference>
<keyword evidence="16" id="KW-1185">Reference proteome</keyword>
<evidence type="ECO:0000259" key="14">
    <source>
        <dbReference type="Pfam" id="PF00330"/>
    </source>
</evidence>
<dbReference type="GO" id="GO:0046872">
    <property type="term" value="F:metal ion binding"/>
    <property type="evidence" value="ECO:0007669"/>
    <property type="project" value="UniProtKB-KW"/>
</dbReference>
<comment type="pathway">
    <text evidence="3 13">Amino-acid biosynthesis; L-leucine biosynthesis; L-leucine from 3-methyl-2-oxobutanoate: step 2/4.</text>
</comment>
<keyword evidence="10 13" id="KW-0411">Iron-sulfur</keyword>
<evidence type="ECO:0000256" key="6">
    <source>
        <dbReference type="ARBA" id="ARBA00022485"/>
    </source>
</evidence>
<dbReference type="InterPro" id="IPR033941">
    <property type="entry name" value="IPMI_cat"/>
</dbReference>
<keyword evidence="5 13" id="KW-0432">Leucine biosynthesis</keyword>
<name>A0A480B1F8_9BURK</name>
<reference evidence="16" key="1">
    <citation type="submission" date="2019-03" db="EMBL/GenBank/DDBJ databases">
        <title>Aquabacterium pictum sp.nov., the first bacteriochlorophyll a-containing freshwater bacterium in the genus Aquabacterium of the class Betaproteobacteria.</title>
        <authorList>
            <person name="Hirose S."/>
            <person name="Tank M."/>
            <person name="Hara E."/>
            <person name="Tamaki H."/>
            <person name="Takaichi S."/>
            <person name="Haruta S."/>
            <person name="Hanada S."/>
        </authorList>
    </citation>
    <scope>NUCLEOTIDE SEQUENCE [LARGE SCALE GENOMIC DNA]</scope>
    <source>
        <strain evidence="16">W35</strain>
    </source>
</reference>
<evidence type="ECO:0000256" key="2">
    <source>
        <dbReference type="ARBA" id="ARBA00002695"/>
    </source>
</evidence>
<dbReference type="EC" id="4.2.1.33" evidence="13"/>
<dbReference type="PANTHER" id="PTHR43822">
    <property type="entry name" value="HOMOACONITASE, MITOCHONDRIAL-RELATED"/>
    <property type="match status" value="1"/>
</dbReference>
<dbReference type="CDD" id="cd01583">
    <property type="entry name" value="IPMI"/>
    <property type="match status" value="1"/>
</dbReference>
<protein>
    <recommendedName>
        <fullName evidence="13">3-isopropylmalate dehydratase large subunit</fullName>
        <ecNumber evidence="13">4.2.1.33</ecNumber>
    </recommendedName>
    <alternativeName>
        <fullName evidence="13">Alpha-IPM isomerase</fullName>
        <shortName evidence="13">IPMI</shortName>
    </alternativeName>
    <alternativeName>
        <fullName evidence="13">Isopropylmalate isomerase</fullName>
    </alternativeName>
</protein>
<dbReference type="PROSITE" id="PS00450">
    <property type="entry name" value="ACONITASE_1"/>
    <property type="match status" value="1"/>
</dbReference>
<dbReference type="FunFam" id="3.30.499.10:FF:000007">
    <property type="entry name" value="3-isopropylmalate dehydratase large subunit"/>
    <property type="match status" value="1"/>
</dbReference>
<sequence length="475" mass="50775">MTAARTLYDKLWDDHVVHTEDDGTATLYIDRHLVHEVTSPQAFEGLRLAGRKVWRVSSIVATADHNTPTTGWERGYDGITDPTSKQQVVTLDANIAAFGAAAYFPFLDKRQGIVHVIGPEQGATLPGMTVVCGDSHTSTHGAFGALAHGIGTSEVEHVLATQTLLAKKAKNMLVKVEGTLTKGLTAKDIVLAIIGRIGTAGGTGYTIEFGGSAIRALSMEGRMTVCNMAIEAGARAGLVGVDETTINYVKGRPFAPKGVEFDHAAALWRTLRSDEGAHFDAVVEIDASALKPQVTWGTSPEMVLSIDDRVPDPDKEKDDVKRGAIERALVYMGLEPNKPIADIRIDKVFIGSCTNSRIEDMREAAAVVRRIGGRVASNVKLAMVVPGSGLVKAQAEAEGLHEVFKAAGFEWREPGCSMCLAMNADRLEPGERCASTSNRNFEGRQGNGGRTHLVSPAMAAAAALNGHFVDIRRIA</sequence>
<dbReference type="Gene3D" id="3.30.499.10">
    <property type="entry name" value="Aconitase, domain 3"/>
    <property type="match status" value="2"/>
</dbReference>
<comment type="similarity">
    <text evidence="13">Belongs to the aconitase/IPM isomerase family. LeuC type 1 subfamily.</text>
</comment>
<keyword evidence="8 13" id="KW-0479">Metal-binding</keyword>
<comment type="subunit">
    <text evidence="4 13">Heterodimer of LeuC and LeuD.</text>
</comment>
<keyword evidence="12 13" id="KW-0100">Branched-chain amino acid biosynthesis</keyword>
<dbReference type="RefSeq" id="WP_137735888.1">
    <property type="nucleotide sequence ID" value="NZ_BJCL01000027.1"/>
</dbReference>
<dbReference type="InterPro" id="IPR015931">
    <property type="entry name" value="Acnase/IPM_dHydase_lsu_aba_1/3"/>
</dbReference>
<keyword evidence="11 13" id="KW-0456">Lyase</keyword>
<evidence type="ECO:0000256" key="4">
    <source>
        <dbReference type="ARBA" id="ARBA00011271"/>
    </source>
</evidence>
<dbReference type="PRINTS" id="PR00415">
    <property type="entry name" value="ACONITASE"/>
</dbReference>
<dbReference type="InterPro" id="IPR004430">
    <property type="entry name" value="3-IsopropMal_deHydase_lsu"/>
</dbReference>
<dbReference type="NCBIfam" id="NF009116">
    <property type="entry name" value="PRK12466.1"/>
    <property type="match status" value="1"/>
</dbReference>
<evidence type="ECO:0000256" key="10">
    <source>
        <dbReference type="ARBA" id="ARBA00023014"/>
    </source>
</evidence>
<evidence type="ECO:0000256" key="13">
    <source>
        <dbReference type="HAMAP-Rule" id="MF_01026"/>
    </source>
</evidence>
<dbReference type="InterPro" id="IPR050067">
    <property type="entry name" value="IPM_dehydratase_rel_enz"/>
</dbReference>
<proteinExistence type="inferred from homology"/>
<dbReference type="InterPro" id="IPR001030">
    <property type="entry name" value="Acoase/IPM_deHydtase_lsu_aba"/>
</dbReference>
<keyword evidence="7 13" id="KW-0028">Amino-acid biosynthesis</keyword>